<evidence type="ECO:0000256" key="3">
    <source>
        <dbReference type="ARBA" id="ARBA00022989"/>
    </source>
</evidence>
<evidence type="ECO:0000313" key="7">
    <source>
        <dbReference type="Proteomes" id="UP000054321"/>
    </source>
</evidence>
<evidence type="ECO:0000313" key="6">
    <source>
        <dbReference type="EMBL" id="KIN07680.1"/>
    </source>
</evidence>
<dbReference type="STRING" id="913774.A0A0C3HXT7"/>
<dbReference type="GO" id="GO:0005789">
    <property type="term" value="C:endoplasmic reticulum membrane"/>
    <property type="evidence" value="ECO:0007669"/>
    <property type="project" value="InterPro"/>
</dbReference>
<dbReference type="PANTHER" id="PTHR28038:SF1">
    <property type="entry name" value="ADL329WP"/>
    <property type="match status" value="1"/>
</dbReference>
<dbReference type="GO" id="GO:0044183">
    <property type="term" value="F:protein folding chaperone"/>
    <property type="evidence" value="ECO:0007669"/>
    <property type="project" value="InterPro"/>
</dbReference>
<reference evidence="7" key="2">
    <citation type="submission" date="2015-01" db="EMBL/GenBank/DDBJ databases">
        <title>Evolutionary Origins and Diversification of the Mycorrhizal Mutualists.</title>
        <authorList>
            <consortium name="DOE Joint Genome Institute"/>
            <consortium name="Mycorrhizal Genomics Consortium"/>
            <person name="Kohler A."/>
            <person name="Kuo A."/>
            <person name="Nagy L.G."/>
            <person name="Floudas D."/>
            <person name="Copeland A."/>
            <person name="Barry K.W."/>
            <person name="Cichocki N."/>
            <person name="Veneault-Fourrey C."/>
            <person name="LaButti K."/>
            <person name="Lindquist E.A."/>
            <person name="Lipzen A."/>
            <person name="Lundell T."/>
            <person name="Morin E."/>
            <person name="Murat C."/>
            <person name="Riley R."/>
            <person name="Ohm R."/>
            <person name="Sun H."/>
            <person name="Tunlid A."/>
            <person name="Henrissat B."/>
            <person name="Grigoriev I.V."/>
            <person name="Hibbett D.S."/>
            <person name="Martin F."/>
        </authorList>
    </citation>
    <scope>NUCLEOTIDE SEQUENCE [LARGE SCALE GENOMIC DNA]</scope>
    <source>
        <strain evidence="7">Zn</strain>
    </source>
</reference>
<reference evidence="6 7" key="1">
    <citation type="submission" date="2014-04" db="EMBL/GenBank/DDBJ databases">
        <authorList>
            <consortium name="DOE Joint Genome Institute"/>
            <person name="Kuo A."/>
            <person name="Martino E."/>
            <person name="Perotto S."/>
            <person name="Kohler A."/>
            <person name="Nagy L.G."/>
            <person name="Floudas D."/>
            <person name="Copeland A."/>
            <person name="Barry K.W."/>
            <person name="Cichocki N."/>
            <person name="Veneault-Fourrey C."/>
            <person name="LaButti K."/>
            <person name="Lindquist E.A."/>
            <person name="Lipzen A."/>
            <person name="Lundell T."/>
            <person name="Morin E."/>
            <person name="Murat C."/>
            <person name="Sun H."/>
            <person name="Tunlid A."/>
            <person name="Henrissat B."/>
            <person name="Grigoriev I.V."/>
            <person name="Hibbett D.S."/>
            <person name="Martin F."/>
            <person name="Nordberg H.P."/>
            <person name="Cantor M.N."/>
            <person name="Hua S.X."/>
        </authorList>
    </citation>
    <scope>NUCLEOTIDE SEQUENCE [LARGE SCALE GENOMIC DNA]</scope>
    <source>
        <strain evidence="6 7">Zn</strain>
    </source>
</reference>
<dbReference type="OrthoDB" id="284718at2759"/>
<evidence type="ECO:0000256" key="5">
    <source>
        <dbReference type="SAM" id="Phobius"/>
    </source>
</evidence>
<protein>
    <recommendedName>
        <fullName evidence="8">Protein Asterix</fullName>
    </recommendedName>
</protein>
<keyword evidence="4 5" id="KW-0472">Membrane</keyword>
<feature type="non-terminal residue" evidence="6">
    <location>
        <position position="100"/>
    </location>
</feature>
<sequence>MATKKDMRRPDLIIPYQAPLAKENAGDFNSAMSSTIPMAAMFTRNKYIGWASVVFAIQSWLGESEEQRKTASQPAYLSVGMAFMALAMTYLPLFLPPPQA</sequence>
<organism evidence="6 7">
    <name type="scientific">Oidiodendron maius (strain Zn)</name>
    <dbReference type="NCBI Taxonomy" id="913774"/>
    <lineage>
        <taxon>Eukaryota</taxon>
        <taxon>Fungi</taxon>
        <taxon>Dikarya</taxon>
        <taxon>Ascomycota</taxon>
        <taxon>Pezizomycotina</taxon>
        <taxon>Leotiomycetes</taxon>
        <taxon>Leotiomycetes incertae sedis</taxon>
        <taxon>Myxotrichaceae</taxon>
        <taxon>Oidiodendron</taxon>
    </lineage>
</organism>
<evidence type="ECO:0000256" key="1">
    <source>
        <dbReference type="ARBA" id="ARBA00004370"/>
    </source>
</evidence>
<comment type="subcellular location">
    <subcellularLocation>
        <location evidence="1">Membrane</location>
    </subcellularLocation>
</comment>
<dbReference type="PANTHER" id="PTHR28038">
    <property type="entry name" value="ADL329WP"/>
    <property type="match status" value="1"/>
</dbReference>
<dbReference type="EMBL" id="KN832870">
    <property type="protein sequence ID" value="KIN07680.1"/>
    <property type="molecule type" value="Genomic_DNA"/>
</dbReference>
<dbReference type="GO" id="GO:0045048">
    <property type="term" value="P:protein insertion into ER membrane"/>
    <property type="evidence" value="ECO:0007669"/>
    <property type="project" value="InterPro"/>
</dbReference>
<dbReference type="AlphaFoldDB" id="A0A0C3HXT7"/>
<keyword evidence="2 5" id="KW-0812">Transmembrane</keyword>
<keyword evidence="3 5" id="KW-1133">Transmembrane helix</keyword>
<evidence type="ECO:0000256" key="2">
    <source>
        <dbReference type="ARBA" id="ARBA00022692"/>
    </source>
</evidence>
<dbReference type="InParanoid" id="A0A0C3HXT7"/>
<evidence type="ECO:0008006" key="8">
    <source>
        <dbReference type="Google" id="ProtNLM"/>
    </source>
</evidence>
<dbReference type="HOGENOM" id="CLU_129456_0_0_1"/>
<dbReference type="Proteomes" id="UP000054321">
    <property type="component" value="Unassembled WGS sequence"/>
</dbReference>
<feature type="transmembrane region" description="Helical" evidence="5">
    <location>
        <begin position="75"/>
        <end position="95"/>
    </location>
</feature>
<gene>
    <name evidence="6" type="ORF">OIDMADRAFT_95596</name>
</gene>
<proteinExistence type="predicted"/>
<keyword evidence="7" id="KW-1185">Reference proteome</keyword>
<evidence type="ECO:0000256" key="4">
    <source>
        <dbReference type="ARBA" id="ARBA00023136"/>
    </source>
</evidence>
<accession>A0A0C3HXT7</accession>
<dbReference type="FunCoup" id="A0A0C3HXT7">
    <property type="interactions" value="24"/>
</dbReference>
<dbReference type="Pfam" id="PF03669">
    <property type="entry name" value="ASTER"/>
    <property type="match status" value="1"/>
</dbReference>
<name>A0A0C3HXT7_OIDMZ</name>
<dbReference type="InterPro" id="IPR005351">
    <property type="entry name" value="ASTER"/>
</dbReference>